<gene>
    <name evidence="2" type="ORF">BSEPE_0467</name>
</gene>
<dbReference type="EMBL" id="AP013042">
    <property type="protein sequence ID" value="BAS67477.1"/>
    <property type="molecule type" value="Genomic_DNA"/>
</dbReference>
<keyword evidence="1" id="KW-1133">Transmembrane helix</keyword>
<name>A0A0P0URH3_9GAMM</name>
<keyword evidence="3" id="KW-1185">Reference proteome</keyword>
<evidence type="ECO:0000313" key="2">
    <source>
        <dbReference type="EMBL" id="BAS67477.1"/>
    </source>
</evidence>
<feature type="transmembrane region" description="Helical" evidence="1">
    <location>
        <begin position="7"/>
        <end position="27"/>
    </location>
</feature>
<evidence type="ECO:0000313" key="3">
    <source>
        <dbReference type="Proteomes" id="UP000067399"/>
    </source>
</evidence>
<feature type="transmembrane region" description="Helical" evidence="1">
    <location>
        <begin position="62"/>
        <end position="84"/>
    </location>
</feature>
<dbReference type="Proteomes" id="UP000067399">
    <property type="component" value="Chromosome"/>
</dbReference>
<sequence>MNNKIKIIVSWIIALWASNVFLGSLFYKFDSSALEPQYIFNTIGAWLSSSVNTTIGELFSEYGAILIGLAELVTALVLLSPIVLWKHRKKLHCIGGLMASMVMAGAVFFHVFTPLGWNPTWSVVNESACQAVFIAPNSCVDTGLANAALSILILGIVMFFLNKKSN</sequence>
<reference evidence="2 3" key="1">
    <citation type="journal article" date="2000" name="Mar. Ecol. Prog. Ser.">
        <title>Phylogenetic characterization of endosymbionts in three hydrothermal vent mussels: influence on host distributions.</title>
        <authorList>
            <person name="Fujiwara Y."/>
            <person name="Takai K."/>
            <person name="Uematsu K."/>
            <person name="Tsuchida S."/>
            <person name="Hunt J.C."/>
            <person name="Hashimoto J."/>
        </authorList>
    </citation>
    <scope>NUCLEOTIDE SEQUENCE [LARGE SCALE GENOMIC DNA]</scope>
    <source>
        <strain evidence="2 3">Myojin Knoll</strain>
    </source>
</reference>
<reference evidence="2 3" key="2">
    <citation type="journal article" date="2016" name="ISME J.">
        <title>Heterogeneous composition of key metabolic gene clusters in a vent mussel symbiont population.</title>
        <authorList>
            <person name="Ikuta T."/>
            <person name="Takaki Y."/>
            <person name="Nagai Y."/>
            <person name="Shimamura S."/>
            <person name="Tsuda M."/>
            <person name="Kawagucci S."/>
            <person name="Aoki Y."/>
            <person name="Inoue K."/>
            <person name="Teruya M."/>
            <person name="Satou K."/>
            <person name="Teruya K."/>
            <person name="Shimoji M."/>
            <person name="Tamotsu H."/>
            <person name="Hirano T."/>
            <person name="Maruyama T."/>
            <person name="Yoshida T."/>
        </authorList>
    </citation>
    <scope>NUCLEOTIDE SEQUENCE [LARGE SCALE GENOMIC DNA]</scope>
    <source>
        <strain evidence="2 3">Myojin Knoll</strain>
    </source>
</reference>
<organism evidence="2 3">
    <name type="scientific">endosymbiont of Bathymodiolus septemdierum str. Myojin knoll</name>
    <dbReference type="NCBI Taxonomy" id="1303921"/>
    <lineage>
        <taxon>Bacteria</taxon>
        <taxon>Pseudomonadati</taxon>
        <taxon>Pseudomonadota</taxon>
        <taxon>Gammaproteobacteria</taxon>
        <taxon>sulfur-oxidizing symbionts</taxon>
    </lineage>
</organism>
<proteinExistence type="predicted"/>
<dbReference type="AlphaFoldDB" id="A0A0P0URH3"/>
<protein>
    <submittedName>
        <fullName evidence="2">Uncharacterized protein</fullName>
    </submittedName>
</protein>
<evidence type="ECO:0000256" key="1">
    <source>
        <dbReference type="SAM" id="Phobius"/>
    </source>
</evidence>
<dbReference type="STRING" id="1303921.BSEPE_0467"/>
<dbReference type="RefSeq" id="WP_066043610.1">
    <property type="nucleotide sequence ID" value="NZ_AP013042.1"/>
</dbReference>
<dbReference type="KEGG" id="ebh:BSEPE_0467"/>
<dbReference type="OrthoDB" id="9791120at2"/>
<keyword evidence="1" id="KW-0472">Membrane</keyword>
<feature type="transmembrane region" description="Helical" evidence="1">
    <location>
        <begin position="143"/>
        <end position="161"/>
    </location>
</feature>
<keyword evidence="1" id="KW-0812">Transmembrane</keyword>
<feature type="transmembrane region" description="Helical" evidence="1">
    <location>
        <begin position="91"/>
        <end position="112"/>
    </location>
</feature>
<accession>A0A0P0URH3</accession>